<proteinExistence type="predicted"/>
<dbReference type="EMBL" id="CAMPGE010029739">
    <property type="protein sequence ID" value="CAI2387222.1"/>
    <property type="molecule type" value="Genomic_DNA"/>
</dbReference>
<keyword evidence="2" id="KW-1185">Reference proteome</keyword>
<gene>
    <name evidence="1" type="ORF">ECRASSUSDP1_LOCUS28851</name>
</gene>
<protein>
    <submittedName>
        <fullName evidence="1">Uncharacterized protein</fullName>
    </submittedName>
</protein>
<dbReference type="AlphaFoldDB" id="A0AAD1Y9T0"/>
<sequence length="715" mass="82011">MSVAREFKLRELASNPITHFQPRATTPGPQRRGEFKAMGEIKDFRFLYEAQADHVRMTDTFRSSVIPGEQRDLSSTPVKRNNIFHENQESEIPAVKSVKRERCKSAVFTTPSGGFEKKSKNFQDIMNEGQQRLRTNPTFSSSVMPIGLSDVNHATSNGNKWKLQKEDIIPEKPGNMHKKKSDMHKMYFGLKDTPFQRYFKEHYGDKHKAPTRDNCKSQHSIGQTVGFNTHANKKDVYKDLNATARRAKELDSCLWAESDGKYKSFTDKDMAKKTSTTLSATTNWESKEAPRNYNNQDRVVNDKRVTQDYLASQALPLSTYEAPQKPKYEETSQDDRRKLFDSKKFHKKQRTMVSNTNWNDARTEGLLNNGGYEKKDFISLLNQSALQRDPANHKFTKSIDSGMNLSSLKRQENLASNLGSSDMYKDYLKRKLNEQQNSASKGRVASIDQFSHKELTQKYLEGQEDRYLFNASKPSATKRSKTDVHTLNLHNIPEGVDKDNLKSTLGNLHLVSLDINTDHLRNVSTGEGRIIFRSNTEKEKEKVENALKGLGIKTTDYKLKNKVKTSRIGTSQIGILDSRNEIDCSKGQRTMKIEHKNEKNLKKNKSAAKVTGKVGENLYIKPKDYLKNYKNESRTKRTTFYQSCSDLLGNTNGDYAKTHSERVKSDRKKLDNTLRNTQLQNQLIQDWTQMQKFDKYAKSRALGSTTTRYGTVHKY</sequence>
<reference evidence="1" key="1">
    <citation type="submission" date="2023-07" db="EMBL/GenBank/DDBJ databases">
        <authorList>
            <consortium name="AG Swart"/>
            <person name="Singh M."/>
            <person name="Singh A."/>
            <person name="Seah K."/>
            <person name="Emmerich C."/>
        </authorList>
    </citation>
    <scope>NUCLEOTIDE SEQUENCE</scope>
    <source>
        <strain evidence="1">DP1</strain>
    </source>
</reference>
<evidence type="ECO:0000313" key="1">
    <source>
        <dbReference type="EMBL" id="CAI2387222.1"/>
    </source>
</evidence>
<dbReference type="Proteomes" id="UP001295684">
    <property type="component" value="Unassembled WGS sequence"/>
</dbReference>
<organism evidence="1 2">
    <name type="scientific">Euplotes crassus</name>
    <dbReference type="NCBI Taxonomy" id="5936"/>
    <lineage>
        <taxon>Eukaryota</taxon>
        <taxon>Sar</taxon>
        <taxon>Alveolata</taxon>
        <taxon>Ciliophora</taxon>
        <taxon>Intramacronucleata</taxon>
        <taxon>Spirotrichea</taxon>
        <taxon>Hypotrichia</taxon>
        <taxon>Euplotida</taxon>
        <taxon>Euplotidae</taxon>
        <taxon>Moneuplotes</taxon>
    </lineage>
</organism>
<accession>A0AAD1Y9T0</accession>
<name>A0AAD1Y9T0_EUPCR</name>
<comment type="caution">
    <text evidence="1">The sequence shown here is derived from an EMBL/GenBank/DDBJ whole genome shotgun (WGS) entry which is preliminary data.</text>
</comment>
<evidence type="ECO:0000313" key="2">
    <source>
        <dbReference type="Proteomes" id="UP001295684"/>
    </source>
</evidence>